<dbReference type="PROSITE" id="PS51257">
    <property type="entry name" value="PROKAR_LIPOPROTEIN"/>
    <property type="match status" value="1"/>
</dbReference>
<dbReference type="AlphaFoldDB" id="H2YU22"/>
<evidence type="ECO:0000313" key="2">
    <source>
        <dbReference type="Proteomes" id="UP000007875"/>
    </source>
</evidence>
<protein>
    <submittedName>
        <fullName evidence="1">Uncharacterized protein</fullName>
    </submittedName>
</protein>
<dbReference type="Proteomes" id="UP000007875">
    <property type="component" value="Unassembled WGS sequence"/>
</dbReference>
<accession>H2YU22</accession>
<reference evidence="2" key="1">
    <citation type="submission" date="2003-08" db="EMBL/GenBank/DDBJ databases">
        <authorList>
            <person name="Birren B."/>
            <person name="Nusbaum C."/>
            <person name="Abebe A."/>
            <person name="Abouelleil A."/>
            <person name="Adekoya E."/>
            <person name="Ait-zahra M."/>
            <person name="Allen N."/>
            <person name="Allen T."/>
            <person name="An P."/>
            <person name="Anderson M."/>
            <person name="Anderson S."/>
            <person name="Arachchi H."/>
            <person name="Armbruster J."/>
            <person name="Bachantsang P."/>
            <person name="Baldwin J."/>
            <person name="Barry A."/>
            <person name="Bayul T."/>
            <person name="Blitshsteyn B."/>
            <person name="Bloom T."/>
            <person name="Blye J."/>
            <person name="Boguslavskiy L."/>
            <person name="Borowsky M."/>
            <person name="Boukhgalter B."/>
            <person name="Brunache A."/>
            <person name="Butler J."/>
            <person name="Calixte N."/>
            <person name="Calvo S."/>
            <person name="Camarata J."/>
            <person name="Campo K."/>
            <person name="Chang J."/>
            <person name="Cheshatsang Y."/>
            <person name="Citroen M."/>
            <person name="Collymore A."/>
            <person name="Considine T."/>
            <person name="Cook A."/>
            <person name="Cooke P."/>
            <person name="Corum B."/>
            <person name="Cuomo C."/>
            <person name="David R."/>
            <person name="Dawoe T."/>
            <person name="Degray S."/>
            <person name="Dodge S."/>
            <person name="Dooley K."/>
            <person name="Dorje P."/>
            <person name="Dorjee K."/>
            <person name="Dorris L."/>
            <person name="Duffey N."/>
            <person name="Dupes A."/>
            <person name="Elkins T."/>
            <person name="Engels R."/>
            <person name="Erickson J."/>
            <person name="Farina A."/>
            <person name="Faro S."/>
            <person name="Ferreira P."/>
            <person name="Fischer H."/>
            <person name="Fitzgerald M."/>
            <person name="Foley K."/>
            <person name="Gage D."/>
            <person name="Galagan J."/>
            <person name="Gearin G."/>
            <person name="Gnerre S."/>
            <person name="Gnirke A."/>
            <person name="Goyette A."/>
            <person name="Graham J."/>
            <person name="Grandbois E."/>
            <person name="Gyaltsen K."/>
            <person name="Hafez N."/>
            <person name="Hagopian D."/>
            <person name="Hagos B."/>
            <person name="Hall J."/>
            <person name="Hatcher B."/>
            <person name="Heller A."/>
            <person name="Higgins H."/>
            <person name="Honan T."/>
            <person name="Horn A."/>
            <person name="Houde N."/>
            <person name="Hughes L."/>
            <person name="Hulme W."/>
            <person name="Husby E."/>
            <person name="Iliev I."/>
            <person name="Jaffe D."/>
            <person name="Jones C."/>
            <person name="Kamal M."/>
            <person name="Kamat A."/>
            <person name="Kamvysselis M."/>
            <person name="Karlsson E."/>
            <person name="Kells C."/>
            <person name="Kieu A."/>
            <person name="Kisner P."/>
            <person name="Kodira C."/>
            <person name="Kulbokas E."/>
            <person name="Labutti K."/>
            <person name="Lama D."/>
            <person name="Landers T."/>
            <person name="Leger J."/>
            <person name="Levine S."/>
            <person name="Lewis D."/>
            <person name="Lewis T."/>
            <person name="Lindblad-toh K."/>
            <person name="Liu X."/>
            <person name="Lokyitsang T."/>
            <person name="Lokyitsang Y."/>
            <person name="Lucien O."/>
            <person name="Lui A."/>
            <person name="Ma L.J."/>
            <person name="Mabbitt R."/>
            <person name="Macdonald J."/>
            <person name="Maclean C."/>
            <person name="Major J."/>
            <person name="Manning J."/>
            <person name="Marabella R."/>
            <person name="Maru K."/>
            <person name="Matthews C."/>
            <person name="Mauceli E."/>
            <person name="Mccarthy M."/>
            <person name="Mcdonough S."/>
            <person name="Mcghee T."/>
            <person name="Meldrim J."/>
            <person name="Meneus L."/>
            <person name="Mesirov J."/>
            <person name="Mihalev A."/>
            <person name="Mihova T."/>
            <person name="Mikkelsen T."/>
            <person name="Mlenga V."/>
            <person name="Moru K."/>
            <person name="Mozes J."/>
            <person name="Mulrain L."/>
            <person name="Munson G."/>
            <person name="Naylor J."/>
            <person name="Newes C."/>
            <person name="Nguyen C."/>
            <person name="Nguyen N."/>
            <person name="Nguyen T."/>
            <person name="Nicol R."/>
            <person name="Nielsen C."/>
            <person name="Nizzari M."/>
            <person name="Norbu C."/>
            <person name="Norbu N."/>
            <person name="O'donnell P."/>
            <person name="Okoawo O."/>
            <person name="O'leary S."/>
            <person name="Omotosho B."/>
            <person name="O'neill K."/>
            <person name="Osman S."/>
            <person name="Parker S."/>
            <person name="Perrin D."/>
            <person name="Phunkhang P."/>
            <person name="Piqani B."/>
            <person name="Purcell S."/>
            <person name="Rachupka T."/>
            <person name="Ramasamy U."/>
            <person name="Rameau R."/>
            <person name="Ray V."/>
            <person name="Raymond C."/>
            <person name="Retta R."/>
            <person name="Richardson S."/>
            <person name="Rise C."/>
            <person name="Rodriguez J."/>
            <person name="Rogers J."/>
            <person name="Rogov P."/>
            <person name="Rutman M."/>
            <person name="Schupbach R."/>
            <person name="Seaman C."/>
            <person name="Settipalli S."/>
            <person name="Sharpe T."/>
            <person name="Sheridan J."/>
            <person name="Sherpa N."/>
            <person name="Shi J."/>
            <person name="Smirnov S."/>
            <person name="Smith C."/>
            <person name="Sougnez C."/>
            <person name="Spencer B."/>
            <person name="Stalker J."/>
            <person name="Stange-thomann N."/>
            <person name="Stavropoulos S."/>
            <person name="Stetson K."/>
            <person name="Stone C."/>
            <person name="Stone S."/>
            <person name="Stubbs M."/>
            <person name="Talamas J."/>
            <person name="Tchuinga P."/>
            <person name="Tenzing P."/>
            <person name="Tesfaye S."/>
            <person name="Theodore J."/>
            <person name="Thoulutsang Y."/>
            <person name="Topham K."/>
            <person name="Towey S."/>
            <person name="Tsamla T."/>
            <person name="Tsomo N."/>
            <person name="Vallee D."/>
            <person name="Vassiliev H."/>
            <person name="Venkataraman V."/>
            <person name="Vinson J."/>
            <person name="Vo A."/>
            <person name="Wade C."/>
            <person name="Wang S."/>
            <person name="Wangchuk T."/>
            <person name="Wangdi T."/>
            <person name="Whittaker C."/>
            <person name="Wilkinson J."/>
            <person name="Wu Y."/>
            <person name="Wyman D."/>
            <person name="Yadav S."/>
            <person name="Yang S."/>
            <person name="Yang X."/>
            <person name="Yeager S."/>
            <person name="Yee E."/>
            <person name="Young G."/>
            <person name="Zainoun J."/>
            <person name="Zembeck L."/>
            <person name="Zimmer A."/>
            <person name="Zody M."/>
            <person name="Lander E."/>
        </authorList>
    </citation>
    <scope>NUCLEOTIDE SEQUENCE [LARGE SCALE GENOMIC DNA]</scope>
</reference>
<reference evidence="1" key="3">
    <citation type="submission" date="2025-09" db="UniProtKB">
        <authorList>
            <consortium name="Ensembl"/>
        </authorList>
    </citation>
    <scope>IDENTIFICATION</scope>
</reference>
<proteinExistence type="predicted"/>
<keyword evidence="2" id="KW-1185">Reference proteome</keyword>
<sequence length="122" mass="14382">MKICFRHMMTMIWMCNLRQLVFGFILLTASCMLYIYSMANYSGEFETSTRSVVVLERMFHHRKRDLQERKRKFTQSLDQNTTGIPELVSQTFPQAISTSTSDTSIHNVADKLKFNSENWKKK</sequence>
<dbReference type="HOGENOM" id="CLU_2031789_0_0_1"/>
<organism evidence="1 2">
    <name type="scientific">Ciona savignyi</name>
    <name type="common">Pacific transparent sea squirt</name>
    <dbReference type="NCBI Taxonomy" id="51511"/>
    <lineage>
        <taxon>Eukaryota</taxon>
        <taxon>Metazoa</taxon>
        <taxon>Chordata</taxon>
        <taxon>Tunicata</taxon>
        <taxon>Ascidiacea</taxon>
        <taxon>Phlebobranchia</taxon>
        <taxon>Cionidae</taxon>
        <taxon>Ciona</taxon>
    </lineage>
</organism>
<evidence type="ECO:0000313" key="1">
    <source>
        <dbReference type="Ensembl" id="ENSCSAVP00000008832.1"/>
    </source>
</evidence>
<dbReference type="Ensembl" id="ENSCSAVT00000008946.1">
    <property type="protein sequence ID" value="ENSCSAVP00000008832.1"/>
    <property type="gene ID" value="ENSCSAVG00000005241.1"/>
</dbReference>
<name>H2YU22_CIOSA</name>
<reference evidence="1" key="2">
    <citation type="submission" date="2025-08" db="UniProtKB">
        <authorList>
            <consortium name="Ensembl"/>
        </authorList>
    </citation>
    <scope>IDENTIFICATION</scope>
</reference>